<proteinExistence type="inferred from homology"/>
<evidence type="ECO:0000256" key="5">
    <source>
        <dbReference type="ARBA" id="ARBA00022989"/>
    </source>
</evidence>
<feature type="domain" description="Mechanosensitive ion channel transmembrane helices 2/3" evidence="10">
    <location>
        <begin position="215"/>
        <end position="253"/>
    </location>
</feature>
<dbReference type="InterPro" id="IPR045276">
    <property type="entry name" value="YbiO_bact"/>
</dbReference>
<reference evidence="11 12" key="1">
    <citation type="submission" date="2019-09" db="EMBL/GenBank/DDBJ databases">
        <title>Segnochrobactrum spirostomi gen. nov., sp. nov., isolated from the ciliate Spirostomum cf. yagiui and description of a novel family, Segnochrobactraceae fam. nov. within the order Rhizobiales of the class Alphaproteobacteria.</title>
        <authorList>
            <person name="Akter S."/>
            <person name="Shazib S.U.A."/>
            <person name="Shin M.K."/>
        </authorList>
    </citation>
    <scope>NUCLEOTIDE SEQUENCE [LARGE SCALE GENOMIC DNA]</scope>
    <source>
        <strain evidence="11 12">Sp-1</strain>
    </source>
</reference>
<evidence type="ECO:0000313" key="12">
    <source>
        <dbReference type="Proteomes" id="UP000332515"/>
    </source>
</evidence>
<keyword evidence="12" id="KW-1185">Reference proteome</keyword>
<evidence type="ECO:0000256" key="7">
    <source>
        <dbReference type="SAM" id="Phobius"/>
    </source>
</evidence>
<feature type="domain" description="Mechanosensitive ion channel MscS C-terminal" evidence="9">
    <location>
        <begin position="324"/>
        <end position="412"/>
    </location>
</feature>
<gene>
    <name evidence="11" type="ORF">F0357_15335</name>
</gene>
<dbReference type="EMBL" id="VWNA01000001">
    <property type="protein sequence ID" value="MQT13989.1"/>
    <property type="molecule type" value="Genomic_DNA"/>
</dbReference>
<comment type="similarity">
    <text evidence="2">Belongs to the MscS (TC 1.A.23) family.</text>
</comment>
<evidence type="ECO:0000259" key="8">
    <source>
        <dbReference type="Pfam" id="PF00924"/>
    </source>
</evidence>
<dbReference type="SUPFAM" id="SSF50182">
    <property type="entry name" value="Sm-like ribonucleoproteins"/>
    <property type="match status" value="1"/>
</dbReference>
<feature type="transmembrane region" description="Helical" evidence="7">
    <location>
        <begin position="152"/>
        <end position="169"/>
    </location>
</feature>
<dbReference type="Proteomes" id="UP000332515">
    <property type="component" value="Unassembled WGS sequence"/>
</dbReference>
<name>A0A6A7Y939_9HYPH</name>
<feature type="transmembrane region" description="Helical" evidence="7">
    <location>
        <begin position="206"/>
        <end position="227"/>
    </location>
</feature>
<dbReference type="Pfam" id="PF00924">
    <property type="entry name" value="MS_channel_2nd"/>
    <property type="match status" value="1"/>
</dbReference>
<evidence type="ECO:0000259" key="10">
    <source>
        <dbReference type="Pfam" id="PF21088"/>
    </source>
</evidence>
<dbReference type="SUPFAM" id="SSF82861">
    <property type="entry name" value="Mechanosensitive channel protein MscS (YggB), transmembrane region"/>
    <property type="match status" value="1"/>
</dbReference>
<dbReference type="InterPro" id="IPR049278">
    <property type="entry name" value="MS_channel_C"/>
</dbReference>
<dbReference type="InterPro" id="IPR010920">
    <property type="entry name" value="LSM_dom_sf"/>
</dbReference>
<dbReference type="InterPro" id="IPR049142">
    <property type="entry name" value="MS_channel_1st"/>
</dbReference>
<comment type="caution">
    <text evidence="11">The sequence shown here is derived from an EMBL/GenBank/DDBJ whole genome shotgun (WGS) entry which is preliminary data.</text>
</comment>
<protein>
    <submittedName>
        <fullName evidence="11">Mechanosensitive ion channel family protein</fullName>
    </submittedName>
</protein>
<evidence type="ECO:0000256" key="4">
    <source>
        <dbReference type="ARBA" id="ARBA00022692"/>
    </source>
</evidence>
<dbReference type="GO" id="GO:0005886">
    <property type="term" value="C:plasma membrane"/>
    <property type="evidence" value="ECO:0007669"/>
    <property type="project" value="UniProtKB-SubCell"/>
</dbReference>
<dbReference type="Pfam" id="PF21082">
    <property type="entry name" value="MS_channel_3rd"/>
    <property type="match status" value="1"/>
</dbReference>
<evidence type="ECO:0000256" key="6">
    <source>
        <dbReference type="ARBA" id="ARBA00023136"/>
    </source>
</evidence>
<dbReference type="GO" id="GO:0008381">
    <property type="term" value="F:mechanosensitive monoatomic ion channel activity"/>
    <property type="evidence" value="ECO:0007669"/>
    <property type="project" value="InterPro"/>
</dbReference>
<keyword evidence="5 7" id="KW-1133">Transmembrane helix</keyword>
<dbReference type="InterPro" id="IPR011066">
    <property type="entry name" value="MscS_channel_C_sf"/>
</dbReference>
<sequence>MLGHAIAPQPPSAQELARNLRSASRFPARDLIVRHWALLTTIALLIAATLGTVRVLLDHTNPITPIIGPVGAVFGGMFVYAAMILFVDRVVAPIPTTLDDVAASQVSVRRREIARGVAEHVALVIAIASAVVGVLAVWGIDVFDPRGPIGRSAGLFIAILLATTAYRAVKLWLDQEIALERWAATEEEGQGATAAAIGSTTRLGTLLGIVRGFLLASIFIVAIMIALDELGVNIGPLFAGAGLIGIAVSFGSQSLIKDMFSGMFYLIDDAFRTGEYIDIGLVKGTVEKISIRSFQLRHQNGPLNTVPFGEIKKLTNYSRDWVIVKLPIRVTYDTSVSHLNKVVKRISAELLEDEDVGPLFLQPLKSQGVYDMEDSAMVIRVKFMTRPNDQFLVRRAVYAKIRETFHAEGIKFAHRNVTVFVGSLDGQPVTPAQKAAAGAAIAPVVEDEAILQTAEEEDEGLPQP</sequence>
<evidence type="ECO:0000256" key="1">
    <source>
        <dbReference type="ARBA" id="ARBA00004651"/>
    </source>
</evidence>
<keyword evidence="6 7" id="KW-0472">Membrane</keyword>
<feature type="transmembrane region" description="Helical" evidence="7">
    <location>
        <begin position="117"/>
        <end position="140"/>
    </location>
</feature>
<feature type="transmembrane region" description="Helical" evidence="7">
    <location>
        <begin position="36"/>
        <end position="57"/>
    </location>
</feature>
<dbReference type="PANTHER" id="PTHR30460:SF0">
    <property type="entry name" value="MODERATE CONDUCTANCE MECHANOSENSITIVE CHANNEL YBIO"/>
    <property type="match status" value="1"/>
</dbReference>
<dbReference type="InterPro" id="IPR023408">
    <property type="entry name" value="MscS_beta-dom_sf"/>
</dbReference>
<evidence type="ECO:0000256" key="2">
    <source>
        <dbReference type="ARBA" id="ARBA00008017"/>
    </source>
</evidence>
<keyword evidence="3" id="KW-1003">Cell membrane</keyword>
<dbReference type="Pfam" id="PF21088">
    <property type="entry name" value="MS_channel_1st"/>
    <property type="match status" value="1"/>
</dbReference>
<dbReference type="Gene3D" id="3.30.70.100">
    <property type="match status" value="1"/>
</dbReference>
<feature type="domain" description="Mechanosensitive ion channel MscS" evidence="8">
    <location>
        <begin position="255"/>
        <end position="319"/>
    </location>
</feature>
<evidence type="ECO:0000259" key="9">
    <source>
        <dbReference type="Pfam" id="PF21082"/>
    </source>
</evidence>
<dbReference type="InterPro" id="IPR011014">
    <property type="entry name" value="MscS_channel_TM-2"/>
</dbReference>
<dbReference type="AlphaFoldDB" id="A0A6A7Y939"/>
<keyword evidence="4 7" id="KW-0812">Transmembrane</keyword>
<feature type="transmembrane region" description="Helical" evidence="7">
    <location>
        <begin position="63"/>
        <end position="87"/>
    </location>
</feature>
<dbReference type="Gene3D" id="1.10.287.1260">
    <property type="match status" value="1"/>
</dbReference>
<evidence type="ECO:0000256" key="3">
    <source>
        <dbReference type="ARBA" id="ARBA00022475"/>
    </source>
</evidence>
<dbReference type="InterPro" id="IPR006685">
    <property type="entry name" value="MscS_channel_2nd"/>
</dbReference>
<comment type="subcellular location">
    <subcellularLocation>
        <location evidence="1">Cell membrane</location>
        <topology evidence="1">Multi-pass membrane protein</topology>
    </subcellularLocation>
</comment>
<accession>A0A6A7Y939</accession>
<dbReference type="SUPFAM" id="SSF82689">
    <property type="entry name" value="Mechanosensitive channel protein MscS (YggB), C-terminal domain"/>
    <property type="match status" value="1"/>
</dbReference>
<evidence type="ECO:0000313" key="11">
    <source>
        <dbReference type="EMBL" id="MQT13989.1"/>
    </source>
</evidence>
<dbReference type="Gene3D" id="2.30.30.60">
    <property type="match status" value="1"/>
</dbReference>
<dbReference type="PANTHER" id="PTHR30460">
    <property type="entry name" value="MODERATE CONDUCTANCE MECHANOSENSITIVE CHANNEL YBIO"/>
    <property type="match status" value="1"/>
</dbReference>
<feature type="transmembrane region" description="Helical" evidence="7">
    <location>
        <begin position="233"/>
        <end position="256"/>
    </location>
</feature>
<organism evidence="11 12">
    <name type="scientific">Segnochrobactrum spirostomi</name>
    <dbReference type="NCBI Taxonomy" id="2608987"/>
    <lineage>
        <taxon>Bacteria</taxon>
        <taxon>Pseudomonadati</taxon>
        <taxon>Pseudomonadota</taxon>
        <taxon>Alphaproteobacteria</taxon>
        <taxon>Hyphomicrobiales</taxon>
        <taxon>Segnochrobactraceae</taxon>
        <taxon>Segnochrobactrum</taxon>
    </lineage>
</organism>